<name>A0ACC0KDL8_CHOFU</name>
<accession>A0ACC0KDL8</accession>
<gene>
    <name evidence="1" type="ORF">MSG28_012304</name>
</gene>
<proteinExistence type="predicted"/>
<comment type="caution">
    <text evidence="1">The sequence shown here is derived from an EMBL/GenBank/DDBJ whole genome shotgun (WGS) entry which is preliminary data.</text>
</comment>
<dbReference type="EMBL" id="CM046121">
    <property type="protein sequence ID" value="KAI8434192.1"/>
    <property type="molecule type" value="Genomic_DNA"/>
</dbReference>
<organism evidence="1 2">
    <name type="scientific">Choristoneura fumiferana</name>
    <name type="common">Spruce budworm moth</name>
    <name type="synonym">Archips fumiferana</name>
    <dbReference type="NCBI Taxonomy" id="7141"/>
    <lineage>
        <taxon>Eukaryota</taxon>
        <taxon>Metazoa</taxon>
        <taxon>Ecdysozoa</taxon>
        <taxon>Arthropoda</taxon>
        <taxon>Hexapoda</taxon>
        <taxon>Insecta</taxon>
        <taxon>Pterygota</taxon>
        <taxon>Neoptera</taxon>
        <taxon>Endopterygota</taxon>
        <taxon>Lepidoptera</taxon>
        <taxon>Glossata</taxon>
        <taxon>Ditrysia</taxon>
        <taxon>Tortricoidea</taxon>
        <taxon>Tortricidae</taxon>
        <taxon>Tortricinae</taxon>
        <taxon>Choristoneura</taxon>
    </lineage>
</organism>
<evidence type="ECO:0000313" key="1">
    <source>
        <dbReference type="EMBL" id="KAI8434192.1"/>
    </source>
</evidence>
<dbReference type="Proteomes" id="UP001064048">
    <property type="component" value="Chromosome 21"/>
</dbReference>
<protein>
    <submittedName>
        <fullName evidence="1">Uncharacterized protein</fullName>
    </submittedName>
</protein>
<evidence type="ECO:0000313" key="2">
    <source>
        <dbReference type="Proteomes" id="UP001064048"/>
    </source>
</evidence>
<keyword evidence="2" id="KW-1185">Reference proteome</keyword>
<reference evidence="1 2" key="1">
    <citation type="journal article" date="2022" name="Genome Biol. Evol.">
        <title>The Spruce Budworm Genome: Reconstructing the Evolutionary History of Antifreeze Proteins.</title>
        <authorList>
            <person name="Beliveau C."/>
            <person name="Gagne P."/>
            <person name="Picq S."/>
            <person name="Vernygora O."/>
            <person name="Keeling C.I."/>
            <person name="Pinkney K."/>
            <person name="Doucet D."/>
            <person name="Wen F."/>
            <person name="Johnston J.S."/>
            <person name="Maaroufi H."/>
            <person name="Boyle B."/>
            <person name="Laroche J."/>
            <person name="Dewar K."/>
            <person name="Juretic N."/>
            <person name="Blackburn G."/>
            <person name="Nisole A."/>
            <person name="Brunet B."/>
            <person name="Brandao M."/>
            <person name="Lumley L."/>
            <person name="Duan J."/>
            <person name="Quan G."/>
            <person name="Lucarotti C.J."/>
            <person name="Roe A.D."/>
            <person name="Sperling F.A.H."/>
            <person name="Levesque R.C."/>
            <person name="Cusson M."/>
        </authorList>
    </citation>
    <scope>NUCLEOTIDE SEQUENCE [LARGE SCALE GENOMIC DNA]</scope>
    <source>
        <strain evidence="1">Glfc:IPQL:Cfum</strain>
    </source>
</reference>
<sequence>MRLLYIFLAISAIALAEEDDTVKDLIADSEAVASVELLKTAADSSGSASGDYVPPSQRPPRGWNPQQIAQQNNWTPPPNTWAPPQNSWTTPQNTWTPPQNIWTPPENTWKPPENVWNPPQNIWTPPQNTWNPPNYVPQNPWGQQGSNQPGVQHDAPTNSWTVPPQASTTPVAVIKNEQYYGDNGSYKYEYQIGDGTHVGEEGYVTNPRTDNESLVKKGWYSYVGSDGKTYTVTWWADESGFHASGDHLPKPPPVPPAIQASIEQNAKEEAARIEAEKNKQPQQQYPQQTYPQHTYPQHTYPQQTYPQQTYPQQTYPQQTYPQQTYPPQQQNQPSYG</sequence>